<evidence type="ECO:0000313" key="2">
    <source>
        <dbReference type="EMBL" id="JAP17046.1"/>
    </source>
</evidence>
<protein>
    <submittedName>
        <fullName evidence="2">Putative ovule protein</fullName>
    </submittedName>
</protein>
<accession>A0A0V0HC28</accession>
<dbReference type="AlphaFoldDB" id="A0A0V0HC28"/>
<dbReference type="EMBL" id="GEDG01023020">
    <property type="protein sequence ID" value="JAP17046.1"/>
    <property type="molecule type" value="Transcribed_RNA"/>
</dbReference>
<sequence length="60" mass="7019">MTPSLLLIYFFRFAFEFFFLLSRGSIETTSLPPKVGVRCTFYPPQTPLMGLHWVCFLKLI</sequence>
<feature type="chain" id="PRO_5006865834" evidence="1">
    <location>
        <begin position="17"/>
        <end position="60"/>
    </location>
</feature>
<organism evidence="2">
    <name type="scientific">Solanum chacoense</name>
    <name type="common">Chaco potato</name>
    <dbReference type="NCBI Taxonomy" id="4108"/>
    <lineage>
        <taxon>Eukaryota</taxon>
        <taxon>Viridiplantae</taxon>
        <taxon>Streptophyta</taxon>
        <taxon>Embryophyta</taxon>
        <taxon>Tracheophyta</taxon>
        <taxon>Spermatophyta</taxon>
        <taxon>Magnoliopsida</taxon>
        <taxon>eudicotyledons</taxon>
        <taxon>Gunneridae</taxon>
        <taxon>Pentapetalae</taxon>
        <taxon>asterids</taxon>
        <taxon>lamiids</taxon>
        <taxon>Solanales</taxon>
        <taxon>Solanaceae</taxon>
        <taxon>Solanoideae</taxon>
        <taxon>Solaneae</taxon>
        <taxon>Solanum</taxon>
    </lineage>
</organism>
<feature type="signal peptide" evidence="1">
    <location>
        <begin position="1"/>
        <end position="16"/>
    </location>
</feature>
<name>A0A0V0HC28_SOLCH</name>
<keyword evidence="1" id="KW-0732">Signal</keyword>
<proteinExistence type="predicted"/>
<reference evidence="2" key="1">
    <citation type="submission" date="2015-12" db="EMBL/GenBank/DDBJ databases">
        <title>Gene expression during late stages of embryo sac development: a critical building block for successful pollen-pistil interactions.</title>
        <authorList>
            <person name="Liu Y."/>
            <person name="Joly V."/>
            <person name="Sabar M."/>
            <person name="Matton D.P."/>
        </authorList>
    </citation>
    <scope>NUCLEOTIDE SEQUENCE</scope>
</reference>
<evidence type="ECO:0000256" key="1">
    <source>
        <dbReference type="SAM" id="SignalP"/>
    </source>
</evidence>